<keyword evidence="2" id="KW-1185">Reference proteome</keyword>
<protein>
    <submittedName>
        <fullName evidence="1">Uncharacterized protein</fullName>
    </submittedName>
</protein>
<accession>B5W7U2</accession>
<dbReference type="EMBL" id="ABYK01000056">
    <property type="protein sequence ID" value="EDZ92401.1"/>
    <property type="molecule type" value="Genomic_DNA"/>
</dbReference>
<dbReference type="RefSeq" id="WP_006670504.1">
    <property type="nucleotide sequence ID" value="NZ_ABYK01000056.1"/>
</dbReference>
<evidence type="ECO:0000313" key="1">
    <source>
        <dbReference type="EMBL" id="EDZ92401.1"/>
    </source>
</evidence>
<proteinExistence type="predicted"/>
<name>B5W7U2_LIMMA</name>
<dbReference type="AlphaFoldDB" id="B5W7U2"/>
<reference evidence="1 2" key="1">
    <citation type="journal article" date="2011" name="Appl. Environ. Microbiol.">
        <title>Contribution of a Sodium Ion Gradient to Energy Conservation during Fermentation in the Cyanobacterium Arthrospira (Spirulina) maxima CS-328.</title>
        <authorList>
            <person name="Carrieri D."/>
            <person name="Ananyev G."/>
            <person name="Lenz O."/>
            <person name="Bryant D.A."/>
            <person name="Dismukes G.C."/>
        </authorList>
    </citation>
    <scope>NUCLEOTIDE SEQUENCE [LARGE SCALE GENOMIC DNA]</scope>
    <source>
        <strain evidence="1 2">CS-328</strain>
    </source>
</reference>
<organism evidence="1 2">
    <name type="scientific">Limnospira maxima CS-328</name>
    <dbReference type="NCBI Taxonomy" id="513049"/>
    <lineage>
        <taxon>Bacteria</taxon>
        <taxon>Bacillati</taxon>
        <taxon>Cyanobacteriota</taxon>
        <taxon>Cyanophyceae</taxon>
        <taxon>Oscillatoriophycideae</taxon>
        <taxon>Oscillatoriales</taxon>
        <taxon>Sirenicapillariaceae</taxon>
        <taxon>Limnospira</taxon>
    </lineage>
</organism>
<gene>
    <name evidence="1" type="ORF">AmaxDRAFT_4829</name>
</gene>
<evidence type="ECO:0000313" key="2">
    <source>
        <dbReference type="Proteomes" id="UP000004061"/>
    </source>
</evidence>
<dbReference type="Proteomes" id="UP000004061">
    <property type="component" value="Unassembled WGS sequence"/>
</dbReference>
<comment type="caution">
    <text evidence="1">The sequence shown here is derived from an EMBL/GenBank/DDBJ whole genome shotgun (WGS) entry which is preliminary data.</text>
</comment>
<sequence length="136" mass="15465">MVTYDKKYVIEVINKTQYVLERVGSHNDSQNWPLGDIQPEQLGVGKFDCNYFSFGVNYKLKGGSGFIQFAASWPLIGKRKIAVGNIHQDGNGPARKVWDEMDDPSDKLCSNDLVRVRAFMQEEGESIIWVYEVVTK</sequence>